<keyword evidence="1" id="KW-1133">Transmembrane helix</keyword>
<keyword evidence="1" id="KW-0812">Transmembrane</keyword>
<reference evidence="2 3" key="1">
    <citation type="submission" date="2018-06" db="EMBL/GenBank/DDBJ databases">
        <title>Extensive metabolic versatility and redundancy in microbially diverse, dynamic hydrothermal sediments.</title>
        <authorList>
            <person name="Dombrowski N."/>
            <person name="Teske A."/>
            <person name="Baker B.J."/>
        </authorList>
    </citation>
    <scope>NUCLEOTIDE SEQUENCE [LARGE SCALE GENOMIC DNA]</scope>
    <source>
        <strain evidence="2">B10_G13</strain>
    </source>
</reference>
<dbReference type="InterPro" id="IPR021737">
    <property type="entry name" value="Phage_phiKZ_Orf197"/>
</dbReference>
<name>A0A660SQ62_UNCT6</name>
<dbReference type="Proteomes" id="UP000271125">
    <property type="component" value="Unassembled WGS sequence"/>
</dbReference>
<dbReference type="Pfam" id="PF11750">
    <property type="entry name" value="DUF3307"/>
    <property type="match status" value="1"/>
</dbReference>
<evidence type="ECO:0000256" key="1">
    <source>
        <dbReference type="SAM" id="Phobius"/>
    </source>
</evidence>
<proteinExistence type="predicted"/>
<evidence type="ECO:0000313" key="3">
    <source>
        <dbReference type="Proteomes" id="UP000271125"/>
    </source>
</evidence>
<comment type="caution">
    <text evidence="2">The sequence shown here is derived from an EMBL/GenBank/DDBJ whole genome shotgun (WGS) entry which is preliminary data.</text>
</comment>
<keyword evidence="1" id="KW-0472">Membrane</keyword>
<gene>
    <name evidence="2" type="ORF">DRP43_01555</name>
</gene>
<protein>
    <recommendedName>
        <fullName evidence="4">DUF3307 domain-containing protein</fullName>
    </recommendedName>
</protein>
<feature type="non-terminal residue" evidence="2">
    <location>
        <position position="46"/>
    </location>
</feature>
<accession>A0A660SQ62</accession>
<feature type="transmembrane region" description="Helical" evidence="1">
    <location>
        <begin position="26"/>
        <end position="45"/>
    </location>
</feature>
<dbReference type="EMBL" id="QNBD01000050">
    <property type="protein sequence ID" value="RKX72090.1"/>
    <property type="molecule type" value="Genomic_DNA"/>
</dbReference>
<sequence length="46" mass="5397">MIIAHVMGDFTFQTSQIVKMKMKSNIGLFIHLIIVLFFYLLIGLFY</sequence>
<evidence type="ECO:0008006" key="4">
    <source>
        <dbReference type="Google" id="ProtNLM"/>
    </source>
</evidence>
<evidence type="ECO:0000313" key="2">
    <source>
        <dbReference type="EMBL" id="RKX72090.1"/>
    </source>
</evidence>
<dbReference type="AlphaFoldDB" id="A0A660SQ62"/>
<organism evidence="2 3">
    <name type="scientific">candidate division TA06 bacterium</name>
    <dbReference type="NCBI Taxonomy" id="2250710"/>
    <lineage>
        <taxon>Bacteria</taxon>
        <taxon>Bacteria division TA06</taxon>
    </lineage>
</organism>